<organism evidence="2 3">
    <name type="scientific">Rhizoctonia solani</name>
    <dbReference type="NCBI Taxonomy" id="456999"/>
    <lineage>
        <taxon>Eukaryota</taxon>
        <taxon>Fungi</taxon>
        <taxon>Dikarya</taxon>
        <taxon>Basidiomycota</taxon>
        <taxon>Agaricomycotina</taxon>
        <taxon>Agaricomycetes</taxon>
        <taxon>Cantharellales</taxon>
        <taxon>Ceratobasidiaceae</taxon>
        <taxon>Rhizoctonia</taxon>
    </lineage>
</organism>
<feature type="compositionally biased region" description="Low complexity" evidence="1">
    <location>
        <begin position="34"/>
        <end position="49"/>
    </location>
</feature>
<dbReference type="Proteomes" id="UP000663850">
    <property type="component" value="Unassembled WGS sequence"/>
</dbReference>
<feature type="region of interest" description="Disordered" evidence="1">
    <location>
        <begin position="1"/>
        <end position="70"/>
    </location>
</feature>
<protein>
    <submittedName>
        <fullName evidence="2">Uncharacterized protein</fullName>
    </submittedName>
</protein>
<evidence type="ECO:0000256" key="1">
    <source>
        <dbReference type="SAM" id="MobiDB-lite"/>
    </source>
</evidence>
<dbReference type="EMBL" id="CAJMWZ010000313">
    <property type="protein sequence ID" value="CAE6416554.1"/>
    <property type="molecule type" value="Genomic_DNA"/>
</dbReference>
<comment type="caution">
    <text evidence="2">The sequence shown here is derived from an EMBL/GenBank/DDBJ whole genome shotgun (WGS) entry which is preliminary data.</text>
</comment>
<evidence type="ECO:0000313" key="3">
    <source>
        <dbReference type="Proteomes" id="UP000663850"/>
    </source>
</evidence>
<accession>A0A8H2X5D8</accession>
<evidence type="ECO:0000313" key="2">
    <source>
        <dbReference type="EMBL" id="CAE6416554.1"/>
    </source>
</evidence>
<gene>
    <name evidence="2" type="ORF">RDB_LOCUS6075</name>
</gene>
<feature type="compositionally biased region" description="Polar residues" evidence="1">
    <location>
        <begin position="1"/>
        <end position="25"/>
    </location>
</feature>
<proteinExistence type="predicted"/>
<dbReference type="AlphaFoldDB" id="A0A8H2X5D8"/>
<name>A0A8H2X5D8_9AGAM</name>
<sequence>MKQVGSMSLSSITGYPSNNNSSMSLTGGDDNAQSISASSDSTSSASSISLGVYQPDLPTQSETETEDGDMDEELVEGDGALVVAFESLTSGSPEQTARVERAMAELARYETARATMNAKVHRLWDLLREDIIESRDRYPSMADLHQANYQDRVHRMLTGCAREAGPAANSDVCNSRVGRILDGLYVPPIEEEIVEE</sequence>
<reference evidence="2" key="1">
    <citation type="submission" date="2021-01" db="EMBL/GenBank/DDBJ databases">
        <authorList>
            <person name="Kaushik A."/>
        </authorList>
    </citation>
    <scope>NUCLEOTIDE SEQUENCE</scope>
    <source>
        <strain evidence="2">Type strain: AG8-Rh-89/</strain>
    </source>
</reference>